<proteinExistence type="predicted"/>
<gene>
    <name evidence="1" type="ORF">GGR38_001684</name>
</gene>
<dbReference type="AlphaFoldDB" id="A0A7W6G646"/>
<sequence>MNGTNANQNRIDVMNKLYRYVTAHRVGKWYPDLATAQRFAFKIGAGFMAEKSGQFSSYLGTRLEVLLPDGQVVAAAA</sequence>
<name>A0A7W6G646_9SPHN</name>
<evidence type="ECO:0000313" key="2">
    <source>
        <dbReference type="Proteomes" id="UP000548867"/>
    </source>
</evidence>
<comment type="caution">
    <text evidence="1">The sequence shown here is derived from an EMBL/GenBank/DDBJ whole genome shotgun (WGS) entry which is preliminary data.</text>
</comment>
<organism evidence="1 2">
    <name type="scientific">Novosphingobium sediminicola</name>
    <dbReference type="NCBI Taxonomy" id="563162"/>
    <lineage>
        <taxon>Bacteria</taxon>
        <taxon>Pseudomonadati</taxon>
        <taxon>Pseudomonadota</taxon>
        <taxon>Alphaproteobacteria</taxon>
        <taxon>Sphingomonadales</taxon>
        <taxon>Sphingomonadaceae</taxon>
        <taxon>Novosphingobium</taxon>
    </lineage>
</organism>
<dbReference type="EMBL" id="JACIDX010000005">
    <property type="protein sequence ID" value="MBB3954745.1"/>
    <property type="molecule type" value="Genomic_DNA"/>
</dbReference>
<reference evidence="1 2" key="1">
    <citation type="submission" date="2020-08" db="EMBL/GenBank/DDBJ databases">
        <title>Genomic Encyclopedia of Type Strains, Phase IV (KMG-IV): sequencing the most valuable type-strain genomes for metagenomic binning, comparative biology and taxonomic classification.</title>
        <authorList>
            <person name="Goeker M."/>
        </authorList>
    </citation>
    <scope>NUCLEOTIDE SEQUENCE [LARGE SCALE GENOMIC DNA]</scope>
    <source>
        <strain evidence="1 2">DSM 27057</strain>
    </source>
</reference>
<keyword evidence="2" id="KW-1185">Reference proteome</keyword>
<protein>
    <submittedName>
        <fullName evidence="1">Uncharacterized protein</fullName>
    </submittedName>
</protein>
<dbReference type="Proteomes" id="UP000548867">
    <property type="component" value="Unassembled WGS sequence"/>
</dbReference>
<evidence type="ECO:0000313" key="1">
    <source>
        <dbReference type="EMBL" id="MBB3954745.1"/>
    </source>
</evidence>
<accession>A0A7W6G646</accession>